<evidence type="ECO:0000256" key="3">
    <source>
        <dbReference type="ARBA" id="ARBA00005349"/>
    </source>
</evidence>
<dbReference type="InterPro" id="IPR018168">
    <property type="entry name" value="Ubi_Hdrlase_CS"/>
</dbReference>
<gene>
    <name evidence="10" type="ORF">DFR29_115157</name>
</gene>
<accession>A0A4R6YPQ7</accession>
<evidence type="ECO:0000256" key="7">
    <source>
        <dbReference type="ARBA" id="ARBA00023033"/>
    </source>
</evidence>
<dbReference type="InterPro" id="IPR010971">
    <property type="entry name" value="UbiH/COQ6"/>
</dbReference>
<dbReference type="PRINTS" id="PR00420">
    <property type="entry name" value="RNGMNOXGNASE"/>
</dbReference>
<dbReference type="EMBL" id="SNZH01000015">
    <property type="protein sequence ID" value="TDR39767.1"/>
    <property type="molecule type" value="Genomic_DNA"/>
</dbReference>
<comment type="similarity">
    <text evidence="3">Belongs to the UbiH/COQ6 family.</text>
</comment>
<sequence length="394" mass="42991">MRSRKLFDIAVVGAGMVGSATALALARRGLRVALVEERAPPAWSAADEVDLRVVALAPSSIDLFDDLGVWPRIRAARAAAYRHMHVWDSGNGARLDFDAAQEGGSELGWIVENRLIQHCLWQALENESGVALRCPGRVVATEDEGEARSLRLDDDSKVQARVVIAADGGASPLRAMLGIGAGGHVYDQHALVAHVQTERAHEDTAWQRFLPSGSLAFLPLADGRCSIVWSLPPQQCRELREMPEVEFLRELGCAFDFRLGPILSTSARAEFPLRLLLAERYIAPRFALAGDAAHVVHPLGGQGVNLGLRDVSALVEAVMQAQDLGRDIGSDTVLRRYERRRRSDNTVSAWGMDGINRLFRSEFEPVVFARGLGLRAVNALSPLKHLFARHAAGK</sequence>
<dbReference type="OrthoDB" id="9769565at2"/>
<dbReference type="Proteomes" id="UP000295293">
    <property type="component" value="Unassembled WGS sequence"/>
</dbReference>
<comment type="pathway">
    <text evidence="2">Cofactor biosynthesis; ubiquinone biosynthesis.</text>
</comment>
<dbReference type="Pfam" id="PF01494">
    <property type="entry name" value="FAD_binding_3"/>
    <property type="match status" value="1"/>
</dbReference>
<evidence type="ECO:0000256" key="1">
    <source>
        <dbReference type="ARBA" id="ARBA00001974"/>
    </source>
</evidence>
<dbReference type="PANTHER" id="PTHR43876">
    <property type="entry name" value="UBIQUINONE BIOSYNTHESIS MONOOXYGENASE COQ6, MITOCHONDRIAL"/>
    <property type="match status" value="1"/>
</dbReference>
<protein>
    <submittedName>
        <fullName evidence="10">2-octaprenyl-6-methoxyphenol hydroxylase /2-octaprenyl-3-methyl-6-methoxy-1,4-benzoquinol hydroxylase</fullName>
    </submittedName>
</protein>
<reference evidence="10 11" key="1">
    <citation type="submission" date="2019-03" db="EMBL/GenBank/DDBJ databases">
        <title>Genomic Encyclopedia of Type Strains, Phase IV (KMG-IV): sequencing the most valuable type-strain genomes for metagenomic binning, comparative biology and taxonomic classification.</title>
        <authorList>
            <person name="Goeker M."/>
        </authorList>
    </citation>
    <scope>NUCLEOTIDE SEQUENCE [LARGE SCALE GENOMIC DNA]</scope>
    <source>
        <strain evidence="10 11">DSM 21667</strain>
    </source>
</reference>
<evidence type="ECO:0000313" key="11">
    <source>
        <dbReference type="Proteomes" id="UP000295293"/>
    </source>
</evidence>
<dbReference type="InterPro" id="IPR036188">
    <property type="entry name" value="FAD/NAD-bd_sf"/>
</dbReference>
<evidence type="ECO:0000256" key="8">
    <source>
        <dbReference type="ARBA" id="ARBA00065734"/>
    </source>
</evidence>
<evidence type="ECO:0000256" key="4">
    <source>
        <dbReference type="ARBA" id="ARBA00022630"/>
    </source>
</evidence>
<comment type="caution">
    <text evidence="10">The sequence shown here is derived from an EMBL/GenBank/DDBJ whole genome shotgun (WGS) entry which is preliminary data.</text>
</comment>
<evidence type="ECO:0000256" key="2">
    <source>
        <dbReference type="ARBA" id="ARBA00004749"/>
    </source>
</evidence>
<keyword evidence="4" id="KW-0285">Flavoprotein</keyword>
<dbReference type="InterPro" id="IPR051205">
    <property type="entry name" value="UbiH/COQ6_monooxygenase"/>
</dbReference>
<dbReference type="GO" id="GO:0006744">
    <property type="term" value="P:ubiquinone biosynthetic process"/>
    <property type="evidence" value="ECO:0007669"/>
    <property type="project" value="UniProtKB-UniPathway"/>
</dbReference>
<comment type="cofactor">
    <cofactor evidence="1">
        <name>FAD</name>
        <dbReference type="ChEBI" id="CHEBI:57692"/>
    </cofactor>
</comment>
<dbReference type="RefSeq" id="WP_133820760.1">
    <property type="nucleotide sequence ID" value="NZ_SNZH01000015.1"/>
</dbReference>
<dbReference type="SUPFAM" id="SSF51905">
    <property type="entry name" value="FAD/NAD(P)-binding domain"/>
    <property type="match status" value="1"/>
</dbReference>
<organism evidence="10 11">
    <name type="scientific">Tahibacter aquaticus</name>
    <dbReference type="NCBI Taxonomy" id="520092"/>
    <lineage>
        <taxon>Bacteria</taxon>
        <taxon>Pseudomonadati</taxon>
        <taxon>Pseudomonadota</taxon>
        <taxon>Gammaproteobacteria</taxon>
        <taxon>Lysobacterales</taxon>
        <taxon>Rhodanobacteraceae</taxon>
        <taxon>Tahibacter</taxon>
    </lineage>
</organism>
<dbReference type="PROSITE" id="PS01304">
    <property type="entry name" value="UBIH"/>
    <property type="match status" value="1"/>
</dbReference>
<dbReference type="AlphaFoldDB" id="A0A4R6YPQ7"/>
<keyword evidence="11" id="KW-1185">Reference proteome</keyword>
<dbReference type="GO" id="GO:0004497">
    <property type="term" value="F:monooxygenase activity"/>
    <property type="evidence" value="ECO:0007669"/>
    <property type="project" value="UniProtKB-KW"/>
</dbReference>
<dbReference type="GO" id="GO:0110142">
    <property type="term" value="C:ubiquinone biosynthesis complex"/>
    <property type="evidence" value="ECO:0007669"/>
    <property type="project" value="UniProtKB-ARBA"/>
</dbReference>
<evidence type="ECO:0000256" key="5">
    <source>
        <dbReference type="ARBA" id="ARBA00022827"/>
    </source>
</evidence>
<evidence type="ECO:0000256" key="6">
    <source>
        <dbReference type="ARBA" id="ARBA00023002"/>
    </source>
</evidence>
<proteinExistence type="inferred from homology"/>
<comment type="subunit">
    <text evidence="8">Component of the Ubi complex metabolon, which regroups five ubiquinone biosynthesis proteins (UbiE, UbiF, UbiG, UbiH and UbiI) and two accessory factors (UbiK and the lipid-binding protein UbiJ).</text>
</comment>
<dbReference type="UniPathway" id="UPA00232"/>
<dbReference type="Gene3D" id="3.50.50.60">
    <property type="entry name" value="FAD/NAD(P)-binding domain"/>
    <property type="match status" value="2"/>
</dbReference>
<keyword evidence="6" id="KW-0560">Oxidoreductase</keyword>
<dbReference type="GO" id="GO:0071949">
    <property type="term" value="F:FAD binding"/>
    <property type="evidence" value="ECO:0007669"/>
    <property type="project" value="InterPro"/>
</dbReference>
<dbReference type="FunFam" id="3.50.50.60:FF:000021">
    <property type="entry name" value="Ubiquinone biosynthesis monooxygenase COQ6"/>
    <property type="match status" value="1"/>
</dbReference>
<dbReference type="InterPro" id="IPR002938">
    <property type="entry name" value="FAD-bd"/>
</dbReference>
<name>A0A4R6YPQ7_9GAMM</name>
<dbReference type="NCBIfam" id="TIGR01988">
    <property type="entry name" value="Ubi-OHases"/>
    <property type="match status" value="1"/>
</dbReference>
<feature type="domain" description="FAD-binding" evidence="9">
    <location>
        <begin position="8"/>
        <end position="342"/>
    </location>
</feature>
<dbReference type="PANTHER" id="PTHR43876:SF7">
    <property type="entry name" value="UBIQUINONE BIOSYNTHESIS MONOOXYGENASE COQ6, MITOCHONDRIAL"/>
    <property type="match status" value="1"/>
</dbReference>
<keyword evidence="5" id="KW-0274">FAD</keyword>
<evidence type="ECO:0000313" key="10">
    <source>
        <dbReference type="EMBL" id="TDR39767.1"/>
    </source>
</evidence>
<keyword evidence="7" id="KW-0503">Monooxygenase</keyword>
<dbReference type="GO" id="GO:0016705">
    <property type="term" value="F:oxidoreductase activity, acting on paired donors, with incorporation or reduction of molecular oxygen"/>
    <property type="evidence" value="ECO:0007669"/>
    <property type="project" value="InterPro"/>
</dbReference>
<evidence type="ECO:0000259" key="9">
    <source>
        <dbReference type="Pfam" id="PF01494"/>
    </source>
</evidence>